<evidence type="ECO:0000256" key="1">
    <source>
        <dbReference type="ARBA" id="ARBA00004496"/>
    </source>
</evidence>
<dbReference type="PANTHER" id="PTHR30349">
    <property type="entry name" value="PHAGE INTEGRASE-RELATED"/>
    <property type="match status" value="1"/>
</dbReference>
<dbReference type="NCBIfam" id="NF040815">
    <property type="entry name" value="recomb_XerA_Arch"/>
    <property type="match status" value="1"/>
</dbReference>
<dbReference type="Gene3D" id="1.10.443.10">
    <property type="entry name" value="Intergrase catalytic core"/>
    <property type="match status" value="1"/>
</dbReference>
<dbReference type="GO" id="GO:0006310">
    <property type="term" value="P:DNA recombination"/>
    <property type="evidence" value="ECO:0007669"/>
    <property type="project" value="UniProtKB-KW"/>
</dbReference>
<keyword evidence="4" id="KW-0159">Chromosome partition</keyword>
<dbReference type="InterPro" id="IPR011010">
    <property type="entry name" value="DNA_brk_join_enz"/>
</dbReference>
<dbReference type="PANTHER" id="PTHR30349:SF77">
    <property type="entry name" value="TYROSINE RECOMBINASE XERC"/>
    <property type="match status" value="1"/>
</dbReference>
<dbReference type="RefSeq" id="WP_154327117.1">
    <property type="nucleotide sequence ID" value="NZ_CP045696.1"/>
</dbReference>
<reference evidence="12 13" key="1">
    <citation type="submission" date="2019-08" db="EMBL/GenBank/DDBJ databases">
        <title>In-depth cultivation of the pig gut microbiome towards novel bacterial diversity and tailored functional studies.</title>
        <authorList>
            <person name="Wylensek D."/>
            <person name="Hitch T.C.A."/>
            <person name="Clavel T."/>
        </authorList>
    </citation>
    <scope>NUCLEOTIDE SEQUENCE [LARGE SCALE GENOMIC DNA]</scope>
    <source>
        <strain evidence="12 13">Oil-RF-744-WCA-WT-10</strain>
    </source>
</reference>
<comment type="subcellular location">
    <subcellularLocation>
        <location evidence="1">Cytoplasm</location>
    </subcellularLocation>
</comment>
<dbReference type="GO" id="GO:0007059">
    <property type="term" value="P:chromosome segregation"/>
    <property type="evidence" value="ECO:0007669"/>
    <property type="project" value="UniProtKB-KW"/>
</dbReference>
<dbReference type="InterPro" id="IPR002104">
    <property type="entry name" value="Integrase_catalytic"/>
</dbReference>
<dbReference type="AlphaFoldDB" id="A0A6L5XCT2"/>
<sequence>MKEKTIENILAEMSDILDTRQQERLREVLKTAFEQVVMMPVKSEEQQREQANGELLQAFISAKKIEGCSEKTLCYYQSSIEALLRNEQKRIGELETNDIRSYLARYQEERGSSRVTIDNLRRIFSSFFAWLEDEDYIAKSPVRRIHKVRTESLVKEVINDEHMEVLRDTCHEIRDLAMIDLLASTGMRVGELVKMNREDIDFHERQCVVFGKGNKEREVYFNARTKIHLKRYLESRTDKNPALFVSLSLPHNRLTIGGVETRLRQLGKQAGLNKVHPHKFRRTLATMAIDKGMPIEQVQRLLGHVKIDTTLHYAMVNQANVKMAHRKYIG</sequence>
<evidence type="ECO:0000256" key="4">
    <source>
        <dbReference type="ARBA" id="ARBA00022829"/>
    </source>
</evidence>
<comment type="caution">
    <text evidence="12">The sequence shown here is derived from an EMBL/GenBank/DDBJ whole genome shotgun (WGS) entry which is preliminary data.</text>
</comment>
<dbReference type="GO" id="GO:0003677">
    <property type="term" value="F:DNA binding"/>
    <property type="evidence" value="ECO:0007669"/>
    <property type="project" value="UniProtKB-UniRule"/>
</dbReference>
<evidence type="ECO:0000313" key="13">
    <source>
        <dbReference type="Proteomes" id="UP000483362"/>
    </source>
</evidence>
<evidence type="ECO:0000259" key="10">
    <source>
        <dbReference type="PROSITE" id="PS51898"/>
    </source>
</evidence>
<keyword evidence="13" id="KW-1185">Reference proteome</keyword>
<evidence type="ECO:0000256" key="5">
    <source>
        <dbReference type="ARBA" id="ARBA00022908"/>
    </source>
</evidence>
<dbReference type="PROSITE" id="PS51898">
    <property type="entry name" value="TYR_RECOMBINASE"/>
    <property type="match status" value="1"/>
</dbReference>
<keyword evidence="6 9" id="KW-0238">DNA-binding</keyword>
<keyword evidence="7" id="KW-0233">DNA recombination</keyword>
<evidence type="ECO:0000256" key="3">
    <source>
        <dbReference type="ARBA" id="ARBA00022618"/>
    </source>
</evidence>
<dbReference type="InterPro" id="IPR004107">
    <property type="entry name" value="Integrase_SAM-like_N"/>
</dbReference>
<dbReference type="InterPro" id="IPR013762">
    <property type="entry name" value="Integrase-like_cat_sf"/>
</dbReference>
<dbReference type="InterPro" id="IPR044068">
    <property type="entry name" value="CB"/>
</dbReference>
<dbReference type="Proteomes" id="UP000483362">
    <property type="component" value="Unassembled WGS sequence"/>
</dbReference>
<dbReference type="SUPFAM" id="SSF56349">
    <property type="entry name" value="DNA breaking-rejoining enzymes"/>
    <property type="match status" value="1"/>
</dbReference>
<dbReference type="Gene3D" id="1.10.150.130">
    <property type="match status" value="1"/>
</dbReference>
<feature type="domain" description="Tyr recombinase" evidence="10">
    <location>
        <begin position="153"/>
        <end position="326"/>
    </location>
</feature>
<dbReference type="Pfam" id="PF13495">
    <property type="entry name" value="Phage_int_SAM_4"/>
    <property type="match status" value="1"/>
</dbReference>
<dbReference type="GO" id="GO:0015074">
    <property type="term" value="P:DNA integration"/>
    <property type="evidence" value="ECO:0007669"/>
    <property type="project" value="UniProtKB-KW"/>
</dbReference>
<keyword evidence="2" id="KW-0963">Cytoplasm</keyword>
<proteinExistence type="predicted"/>
<dbReference type="GO" id="GO:0051301">
    <property type="term" value="P:cell division"/>
    <property type="evidence" value="ECO:0007669"/>
    <property type="project" value="UniProtKB-KW"/>
</dbReference>
<protein>
    <submittedName>
        <fullName evidence="12">Tyrosine-type recombinase/integrase</fullName>
    </submittedName>
</protein>
<dbReference type="CDD" id="cd00397">
    <property type="entry name" value="DNA_BRE_C"/>
    <property type="match status" value="1"/>
</dbReference>
<name>A0A6L5XCT2_9BACT</name>
<evidence type="ECO:0000256" key="8">
    <source>
        <dbReference type="ARBA" id="ARBA00023306"/>
    </source>
</evidence>
<dbReference type="InterPro" id="IPR050090">
    <property type="entry name" value="Tyrosine_recombinase_XerCD"/>
</dbReference>
<accession>A0A6L5XCT2</accession>
<keyword evidence="5" id="KW-0229">DNA integration</keyword>
<evidence type="ECO:0000259" key="11">
    <source>
        <dbReference type="PROSITE" id="PS51900"/>
    </source>
</evidence>
<evidence type="ECO:0000313" key="12">
    <source>
        <dbReference type="EMBL" id="MSS17335.1"/>
    </source>
</evidence>
<dbReference type="InterPro" id="IPR010998">
    <property type="entry name" value="Integrase_recombinase_N"/>
</dbReference>
<evidence type="ECO:0000256" key="7">
    <source>
        <dbReference type="ARBA" id="ARBA00023172"/>
    </source>
</evidence>
<evidence type="ECO:0000256" key="2">
    <source>
        <dbReference type="ARBA" id="ARBA00022490"/>
    </source>
</evidence>
<evidence type="ECO:0000256" key="9">
    <source>
        <dbReference type="PROSITE-ProRule" id="PRU01248"/>
    </source>
</evidence>
<organism evidence="12 13">
    <name type="scientific">Sodaliphilus pleomorphus</name>
    <dbReference type="NCBI Taxonomy" id="2606626"/>
    <lineage>
        <taxon>Bacteria</taxon>
        <taxon>Pseudomonadati</taxon>
        <taxon>Bacteroidota</taxon>
        <taxon>Bacteroidia</taxon>
        <taxon>Bacteroidales</taxon>
        <taxon>Muribaculaceae</taxon>
        <taxon>Sodaliphilus</taxon>
    </lineage>
</organism>
<feature type="domain" description="Core-binding (CB)" evidence="11">
    <location>
        <begin position="50"/>
        <end position="132"/>
    </location>
</feature>
<dbReference type="GO" id="GO:0005737">
    <property type="term" value="C:cytoplasm"/>
    <property type="evidence" value="ECO:0007669"/>
    <property type="project" value="UniProtKB-SubCell"/>
</dbReference>
<evidence type="ECO:0000256" key="6">
    <source>
        <dbReference type="ARBA" id="ARBA00023125"/>
    </source>
</evidence>
<dbReference type="PROSITE" id="PS51900">
    <property type="entry name" value="CB"/>
    <property type="match status" value="1"/>
</dbReference>
<keyword evidence="3" id="KW-0132">Cell division</keyword>
<dbReference type="EMBL" id="VULT01000007">
    <property type="protein sequence ID" value="MSS17335.1"/>
    <property type="molecule type" value="Genomic_DNA"/>
</dbReference>
<gene>
    <name evidence="12" type="ORF">FYJ29_06110</name>
</gene>
<dbReference type="Pfam" id="PF00589">
    <property type="entry name" value="Phage_integrase"/>
    <property type="match status" value="1"/>
</dbReference>
<keyword evidence="8" id="KW-0131">Cell cycle</keyword>